<protein>
    <submittedName>
        <fullName evidence="5">Type 1 fimbria pilin</fullName>
    </submittedName>
    <submittedName>
        <fullName evidence="4">Type 1 fimbrial protein</fullName>
    </submittedName>
</protein>
<organism evidence="4 6">
    <name type="scientific">Duganella violaceipulchra</name>
    <dbReference type="NCBI Taxonomy" id="2849652"/>
    <lineage>
        <taxon>Bacteria</taxon>
        <taxon>Pseudomonadati</taxon>
        <taxon>Pseudomonadota</taxon>
        <taxon>Betaproteobacteria</taxon>
        <taxon>Burkholderiales</taxon>
        <taxon>Oxalobacteraceae</taxon>
        <taxon>Telluria group</taxon>
        <taxon>Duganella</taxon>
    </lineage>
</organism>
<feature type="domain" description="Fimbrial-type adhesion" evidence="3">
    <location>
        <begin position="201"/>
        <end position="347"/>
    </location>
</feature>
<dbReference type="InterPro" id="IPR000259">
    <property type="entry name" value="Adhesion_dom_fimbrial"/>
</dbReference>
<proteinExistence type="predicted"/>
<accession>A0AA41H5X6</accession>
<dbReference type="GO" id="GO:0043709">
    <property type="term" value="P:cell adhesion involved in single-species biofilm formation"/>
    <property type="evidence" value="ECO:0007669"/>
    <property type="project" value="TreeGrafter"/>
</dbReference>
<gene>
    <name evidence="4" type="ORF">KVP70_15990</name>
    <name evidence="5" type="ORF">L1274_004389</name>
</gene>
<dbReference type="Proteomes" id="UP001155901">
    <property type="component" value="Unassembled WGS sequence"/>
</dbReference>
<dbReference type="Proteomes" id="UP001162889">
    <property type="component" value="Unassembled WGS sequence"/>
</dbReference>
<evidence type="ECO:0000256" key="2">
    <source>
        <dbReference type="SAM" id="SignalP"/>
    </source>
</evidence>
<comment type="caution">
    <text evidence="4">The sequence shown here is derived from an EMBL/GenBank/DDBJ whole genome shotgun (WGS) entry which is preliminary data.</text>
</comment>
<dbReference type="AlphaFoldDB" id="A0AA41H5X6"/>
<dbReference type="PANTHER" id="PTHR33420:SF3">
    <property type="entry name" value="FIMBRIAL SUBUNIT ELFA"/>
    <property type="match status" value="1"/>
</dbReference>
<dbReference type="RefSeq" id="WP_217943214.1">
    <property type="nucleotide sequence ID" value="NZ_JAHTGR010000008.1"/>
</dbReference>
<feature type="signal peptide" evidence="2">
    <location>
        <begin position="1"/>
        <end position="32"/>
    </location>
</feature>
<evidence type="ECO:0000313" key="5">
    <source>
        <dbReference type="EMBL" id="MCP2010647.1"/>
    </source>
</evidence>
<name>A0AA41H5X6_9BURK</name>
<dbReference type="GO" id="GO:0009289">
    <property type="term" value="C:pilus"/>
    <property type="evidence" value="ECO:0007669"/>
    <property type="project" value="InterPro"/>
</dbReference>
<reference evidence="5" key="2">
    <citation type="submission" date="2022-03" db="EMBL/GenBank/DDBJ databases">
        <title>Genome Encyclopedia of Bacteria and Archaea VI: Functional Genomics of Type Strains.</title>
        <authorList>
            <person name="Whitman W."/>
        </authorList>
    </citation>
    <scope>NUCLEOTIDE SEQUENCE</scope>
    <source>
        <strain evidence="5">HSC-15S17</strain>
    </source>
</reference>
<evidence type="ECO:0000313" key="7">
    <source>
        <dbReference type="Proteomes" id="UP001162889"/>
    </source>
</evidence>
<keyword evidence="7" id="KW-1185">Reference proteome</keyword>
<dbReference type="InterPro" id="IPR050263">
    <property type="entry name" value="Bact_Fimbrial_Adh_Pro"/>
</dbReference>
<dbReference type="EMBL" id="JALJZU010000009">
    <property type="protein sequence ID" value="MCP2010647.1"/>
    <property type="molecule type" value="Genomic_DNA"/>
</dbReference>
<sequence>MNYTLSNTFLGTRVCCAALGLAGLVAGGTAQAAAPPHCTIVAMSVVDFKTVTVPVNMRPGQLVGPQKTATVTFDCPPPGGTHTPGVPDYDLLFHALVGQDSGLSGMMNKIWKTPMAGIGLSVTSMRPSMHWLSPEDYTPSLGNPFGSVEQTQPERMEIPISFQLVRSADPIPATGSFDFKVMDFTDSNHRITKQGYYGGVTLTMQLRSPTCTLTTPNINVLLPKVSPAAFARKGATVGSTPFNIGLTCGDGVRVFATLTDATDPGNTSNNLSLASGSTATGVALRIVKDGKPLPFGPDSAAAGTVNQWLVGQSKRAIDIPLSAQYVSTDVVTVGSVKGAATFTLSYQ</sequence>
<dbReference type="Pfam" id="PF00419">
    <property type="entry name" value="Fimbrial"/>
    <property type="match status" value="1"/>
</dbReference>
<evidence type="ECO:0000256" key="1">
    <source>
        <dbReference type="ARBA" id="ARBA00022729"/>
    </source>
</evidence>
<evidence type="ECO:0000313" key="6">
    <source>
        <dbReference type="Proteomes" id="UP001155901"/>
    </source>
</evidence>
<evidence type="ECO:0000313" key="4">
    <source>
        <dbReference type="EMBL" id="MBV6322443.1"/>
    </source>
</evidence>
<evidence type="ECO:0000259" key="3">
    <source>
        <dbReference type="Pfam" id="PF00419"/>
    </source>
</evidence>
<feature type="chain" id="PRO_5041364720" evidence="2">
    <location>
        <begin position="33"/>
        <end position="347"/>
    </location>
</feature>
<keyword evidence="1 2" id="KW-0732">Signal</keyword>
<reference evidence="4" key="1">
    <citation type="submission" date="2021-07" db="EMBL/GenBank/DDBJ databases">
        <title>Characterization of violacein-producing bacteria and related species.</title>
        <authorList>
            <person name="Wilson H.S."/>
            <person name="De Leon M.E."/>
        </authorList>
    </citation>
    <scope>NUCLEOTIDE SEQUENCE</scope>
    <source>
        <strain evidence="4">HSC-15S17</strain>
    </source>
</reference>
<dbReference type="PANTHER" id="PTHR33420">
    <property type="entry name" value="FIMBRIAL SUBUNIT ELFA-RELATED"/>
    <property type="match status" value="1"/>
</dbReference>
<dbReference type="EMBL" id="JAHTGR010000008">
    <property type="protein sequence ID" value="MBV6322443.1"/>
    <property type="molecule type" value="Genomic_DNA"/>
</dbReference>